<dbReference type="PROSITE" id="PS01186">
    <property type="entry name" value="EGF_2"/>
    <property type="match status" value="1"/>
</dbReference>
<proteinExistence type="predicted"/>
<dbReference type="Proteomes" id="UP001369086">
    <property type="component" value="Unassembled WGS sequence"/>
</dbReference>
<evidence type="ECO:0000259" key="15">
    <source>
        <dbReference type="PROSITE" id="PS50026"/>
    </source>
</evidence>
<evidence type="ECO:0000256" key="14">
    <source>
        <dbReference type="SAM" id="SignalP"/>
    </source>
</evidence>
<keyword evidence="3" id="KW-0964">Secreted</keyword>
<dbReference type="PROSITE" id="PS50026">
    <property type="entry name" value="EGF_3"/>
    <property type="match status" value="1"/>
</dbReference>
<evidence type="ECO:0000256" key="6">
    <source>
        <dbReference type="ARBA" id="ARBA00022729"/>
    </source>
</evidence>
<evidence type="ECO:0000313" key="16">
    <source>
        <dbReference type="EMBL" id="KAK6494262.1"/>
    </source>
</evidence>
<evidence type="ECO:0000313" key="17">
    <source>
        <dbReference type="Proteomes" id="UP001369086"/>
    </source>
</evidence>
<evidence type="ECO:0000256" key="9">
    <source>
        <dbReference type="ARBA" id="ARBA00023136"/>
    </source>
</evidence>
<reference evidence="16 17" key="1">
    <citation type="submission" date="2021-05" db="EMBL/GenBank/DDBJ databases">
        <authorList>
            <person name="Zahm M."/>
            <person name="Klopp C."/>
            <person name="Cabau C."/>
            <person name="Kuhl H."/>
            <person name="Suciu R."/>
            <person name="Ciorpac M."/>
            <person name="Holostenco D."/>
            <person name="Gessner J."/>
            <person name="Wuertz S."/>
            <person name="Hohne C."/>
            <person name="Stock M."/>
            <person name="Gislard M."/>
            <person name="Lluch J."/>
            <person name="Milhes M."/>
            <person name="Lampietro C."/>
            <person name="Lopez Roques C."/>
            <person name="Donnadieu C."/>
            <person name="Du K."/>
            <person name="Schartl M."/>
            <person name="Guiguen Y."/>
        </authorList>
    </citation>
    <scope>NUCLEOTIDE SEQUENCE [LARGE SCALE GENOMIC DNA]</scope>
    <source>
        <strain evidence="16">Hh-F2</strain>
        <tissue evidence="16">Blood</tissue>
    </source>
</reference>
<keyword evidence="8" id="KW-0339">Growth factor</keyword>
<sequence length="154" mass="17322">MTDYRAFLSLIGLHLLQSVCSTTPSPACGPGQLQCTTADNLPVTASSFETPRVERVQTERCGTELDAFCFHGECMFLLDLNIHTCRCDAGFTGERCAHSELVFQPMSKGYILLTVVCTVLFLTALAITFYFFYKWFKKNKCTSTEKKYQEIQLA</sequence>
<evidence type="ECO:0000256" key="12">
    <source>
        <dbReference type="PROSITE-ProRule" id="PRU00076"/>
    </source>
</evidence>
<comment type="subcellular location">
    <subcellularLocation>
        <location evidence="1">Membrane</location>
        <topology evidence="1">Single-pass type I membrane protein</topology>
    </subcellularLocation>
    <subcellularLocation>
        <location evidence="2">Secreted</location>
    </subcellularLocation>
</comment>
<feature type="chain" id="PRO_5047521437" evidence="14">
    <location>
        <begin position="22"/>
        <end position="154"/>
    </location>
</feature>
<dbReference type="Gene3D" id="2.10.25.10">
    <property type="entry name" value="Laminin"/>
    <property type="match status" value="1"/>
</dbReference>
<evidence type="ECO:0000256" key="1">
    <source>
        <dbReference type="ARBA" id="ARBA00004479"/>
    </source>
</evidence>
<evidence type="ECO:0000256" key="11">
    <source>
        <dbReference type="ARBA" id="ARBA00023180"/>
    </source>
</evidence>
<dbReference type="EMBL" id="JAHFZB010000001">
    <property type="protein sequence ID" value="KAK6494262.1"/>
    <property type="molecule type" value="Genomic_DNA"/>
</dbReference>
<dbReference type="PANTHER" id="PTHR10740">
    <property type="entry name" value="TRANSFORMING GROWTH FACTOR ALPHA"/>
    <property type="match status" value="1"/>
</dbReference>
<gene>
    <name evidence="16" type="ORF">HHUSO_G776</name>
</gene>
<keyword evidence="5 13" id="KW-0812">Transmembrane</keyword>
<keyword evidence="11" id="KW-0325">Glycoprotein</keyword>
<keyword evidence="9 13" id="KW-0472">Membrane</keyword>
<evidence type="ECO:0000256" key="10">
    <source>
        <dbReference type="ARBA" id="ARBA00023157"/>
    </source>
</evidence>
<feature type="transmembrane region" description="Helical" evidence="13">
    <location>
        <begin position="110"/>
        <end position="133"/>
    </location>
</feature>
<feature type="disulfide bond" evidence="12">
    <location>
        <begin position="87"/>
        <end position="96"/>
    </location>
</feature>
<comment type="caution">
    <text evidence="16">The sequence shown here is derived from an EMBL/GenBank/DDBJ whole genome shotgun (WGS) entry which is preliminary data.</text>
</comment>
<dbReference type="SUPFAM" id="SSF57196">
    <property type="entry name" value="EGF/Laminin"/>
    <property type="match status" value="1"/>
</dbReference>
<dbReference type="PRINTS" id="PR00009">
    <property type="entry name" value="EGFTGF"/>
</dbReference>
<dbReference type="PANTHER" id="PTHR10740:SF11">
    <property type="entry name" value="PROEPIREGULIN"/>
    <property type="match status" value="1"/>
</dbReference>
<evidence type="ECO:0000256" key="4">
    <source>
        <dbReference type="ARBA" id="ARBA00022536"/>
    </source>
</evidence>
<dbReference type="PROSITE" id="PS00022">
    <property type="entry name" value="EGF_1"/>
    <property type="match status" value="1"/>
</dbReference>
<protein>
    <submittedName>
        <fullName evidence="16">Proepiregulin-like</fullName>
    </submittedName>
</protein>
<name>A0ABR1AB06_HUSHU</name>
<accession>A0ABR1AB06</accession>
<dbReference type="InterPro" id="IPR000742">
    <property type="entry name" value="EGF"/>
</dbReference>
<evidence type="ECO:0000256" key="2">
    <source>
        <dbReference type="ARBA" id="ARBA00004613"/>
    </source>
</evidence>
<feature type="signal peptide" evidence="14">
    <location>
        <begin position="1"/>
        <end position="21"/>
    </location>
</feature>
<keyword evidence="17" id="KW-1185">Reference proteome</keyword>
<evidence type="ECO:0000256" key="5">
    <source>
        <dbReference type="ARBA" id="ARBA00022692"/>
    </source>
</evidence>
<organism evidence="16 17">
    <name type="scientific">Huso huso</name>
    <name type="common">Beluga</name>
    <name type="synonym">Acipenser huso</name>
    <dbReference type="NCBI Taxonomy" id="61971"/>
    <lineage>
        <taxon>Eukaryota</taxon>
        <taxon>Metazoa</taxon>
        <taxon>Chordata</taxon>
        <taxon>Craniata</taxon>
        <taxon>Vertebrata</taxon>
        <taxon>Euteleostomi</taxon>
        <taxon>Actinopterygii</taxon>
        <taxon>Chondrostei</taxon>
        <taxon>Acipenseriformes</taxon>
        <taxon>Acipenseridae</taxon>
        <taxon>Huso</taxon>
    </lineage>
</organism>
<evidence type="ECO:0000256" key="13">
    <source>
        <dbReference type="SAM" id="Phobius"/>
    </source>
</evidence>
<feature type="domain" description="EGF-like" evidence="15">
    <location>
        <begin position="57"/>
        <end position="97"/>
    </location>
</feature>
<keyword evidence="7 13" id="KW-1133">Transmembrane helix</keyword>
<keyword evidence="6 14" id="KW-0732">Signal</keyword>
<comment type="caution">
    <text evidence="12">Lacks conserved residue(s) required for the propagation of feature annotation.</text>
</comment>
<keyword evidence="4 12" id="KW-0245">EGF-like domain</keyword>
<evidence type="ECO:0000256" key="8">
    <source>
        <dbReference type="ARBA" id="ARBA00023030"/>
    </source>
</evidence>
<evidence type="ECO:0000256" key="3">
    <source>
        <dbReference type="ARBA" id="ARBA00022525"/>
    </source>
</evidence>
<evidence type="ECO:0000256" key="7">
    <source>
        <dbReference type="ARBA" id="ARBA00022989"/>
    </source>
</evidence>
<keyword evidence="10 12" id="KW-1015">Disulfide bond</keyword>